<dbReference type="PANTHER" id="PTHR22902">
    <property type="entry name" value="SESQUIPEDALIAN"/>
    <property type="match status" value="1"/>
</dbReference>
<dbReference type="GO" id="GO:0042147">
    <property type="term" value="P:retrograde transport, endosome to Golgi"/>
    <property type="evidence" value="ECO:0007669"/>
    <property type="project" value="TreeGrafter"/>
</dbReference>
<dbReference type="SUPFAM" id="SSF50729">
    <property type="entry name" value="PH domain-like"/>
    <property type="match status" value="2"/>
</dbReference>
<dbReference type="PROSITE" id="PS50003">
    <property type="entry name" value="PH_DOMAIN"/>
    <property type="match status" value="1"/>
</dbReference>
<dbReference type="InterPro" id="IPR011993">
    <property type="entry name" value="PH-like_dom_sf"/>
</dbReference>
<dbReference type="Pfam" id="PF00169">
    <property type="entry name" value="PH"/>
    <property type="match status" value="2"/>
</dbReference>
<dbReference type="GO" id="GO:0005829">
    <property type="term" value="C:cytosol"/>
    <property type="evidence" value="ECO:0007669"/>
    <property type="project" value="GOC"/>
</dbReference>
<evidence type="ECO:0000256" key="1">
    <source>
        <dbReference type="ARBA" id="ARBA00022553"/>
    </source>
</evidence>
<dbReference type="GO" id="GO:0055037">
    <property type="term" value="C:recycling endosome"/>
    <property type="evidence" value="ECO:0007669"/>
    <property type="project" value="TreeGrafter"/>
</dbReference>
<dbReference type="WBParaSite" id="GPUH_0001067101-mRNA-1">
    <property type="protein sequence ID" value="GPUH_0001067101-mRNA-1"/>
    <property type="gene ID" value="GPUH_0001067101"/>
</dbReference>
<accession>A0A183DPL7</accession>
<sequence>LLYEFEVLILSVSEVCGYVAEQNFSLKVSGVLYKWTNFVYGWQKRYFELEQGVLVYYKSEAEKQYGSRGSIALRIAHCVCVYVAKQNFRLKVSGVLYKWTNFVYGWQKRYFELEQGVLVYYKSEAEKHIRKMAAKLICGCIQRLWLQESDIDMYRFDVVTGSTCWSLKVETQAARRMWLRALKFHMTSYNGLSVLHRGICVGKSATYDAEERYSNEVEKFNNPKACNSSGDADFEQSSFSESDIDMYRFDVVTGSTCWSLKVETQAARRMWLRALKFHMTSYNGLSVLHRGICVGKSATYDAEERSSNELELNSKVEELKRYSAMIGRQMSRLEKLVARNRSSRESAKATELLDESIAFRLLIIYYLVWWERIGEIWKMQIYAYTCMYIYNYTYVYIHIIYIIYIYIYIHDSKFLSVDVFCWMM</sequence>
<dbReference type="GO" id="GO:0001881">
    <property type="term" value="P:receptor recycling"/>
    <property type="evidence" value="ECO:0007669"/>
    <property type="project" value="TreeGrafter"/>
</dbReference>
<dbReference type="Gene3D" id="2.30.29.30">
    <property type="entry name" value="Pleckstrin-homology domain (PH domain)/Phosphotyrosine-binding domain (PTB)"/>
    <property type="match status" value="2"/>
</dbReference>
<dbReference type="GO" id="GO:0007032">
    <property type="term" value="P:endosome organization"/>
    <property type="evidence" value="ECO:0007669"/>
    <property type="project" value="TreeGrafter"/>
</dbReference>
<keyword evidence="1" id="KW-0597">Phosphoprotein</keyword>
<feature type="domain" description="PH" evidence="2">
    <location>
        <begin position="25"/>
        <end position="187"/>
    </location>
</feature>
<dbReference type="PANTHER" id="PTHR22902:SF27">
    <property type="entry name" value="PLECKSTRIN HOMOLOGY DOMAIN-CONTAINING FAMILY A MEMBER 3"/>
    <property type="match status" value="1"/>
</dbReference>
<dbReference type="SMART" id="SM00233">
    <property type="entry name" value="PH"/>
    <property type="match status" value="1"/>
</dbReference>
<evidence type="ECO:0000259" key="2">
    <source>
        <dbReference type="PROSITE" id="PS50003"/>
    </source>
</evidence>
<name>A0A183DPL7_9BILA</name>
<dbReference type="InterPro" id="IPR001849">
    <property type="entry name" value="PH_domain"/>
</dbReference>
<protein>
    <submittedName>
        <fullName evidence="3">PH domain-containing protein</fullName>
    </submittedName>
</protein>
<proteinExistence type="predicted"/>
<reference evidence="3" key="1">
    <citation type="submission" date="2016-06" db="UniProtKB">
        <authorList>
            <consortium name="WormBaseParasite"/>
        </authorList>
    </citation>
    <scope>IDENTIFICATION</scope>
</reference>
<organism evidence="3">
    <name type="scientific">Gongylonema pulchrum</name>
    <dbReference type="NCBI Taxonomy" id="637853"/>
    <lineage>
        <taxon>Eukaryota</taxon>
        <taxon>Metazoa</taxon>
        <taxon>Ecdysozoa</taxon>
        <taxon>Nematoda</taxon>
        <taxon>Chromadorea</taxon>
        <taxon>Rhabditida</taxon>
        <taxon>Spirurina</taxon>
        <taxon>Spiruromorpha</taxon>
        <taxon>Spiruroidea</taxon>
        <taxon>Gongylonematidae</taxon>
        <taxon>Gongylonema</taxon>
    </lineage>
</organism>
<dbReference type="InterPro" id="IPR045188">
    <property type="entry name" value="Boi1/Boi2-like"/>
</dbReference>
<dbReference type="GO" id="GO:0005769">
    <property type="term" value="C:early endosome"/>
    <property type="evidence" value="ECO:0007669"/>
    <property type="project" value="TreeGrafter"/>
</dbReference>
<dbReference type="AlphaFoldDB" id="A0A183DPL7"/>
<dbReference type="GO" id="GO:0005802">
    <property type="term" value="C:trans-Golgi network"/>
    <property type="evidence" value="ECO:0007669"/>
    <property type="project" value="TreeGrafter"/>
</dbReference>
<evidence type="ECO:0000313" key="3">
    <source>
        <dbReference type="WBParaSite" id="GPUH_0001067101-mRNA-1"/>
    </source>
</evidence>